<evidence type="ECO:0000256" key="1">
    <source>
        <dbReference type="SAM" id="MobiDB-lite"/>
    </source>
</evidence>
<feature type="compositionally biased region" description="Gly residues" evidence="1">
    <location>
        <begin position="1"/>
        <end position="17"/>
    </location>
</feature>
<dbReference type="InterPro" id="IPR004353">
    <property type="entry name" value="Mon1"/>
</dbReference>
<dbReference type="GO" id="GO:0016192">
    <property type="term" value="P:vesicle-mediated transport"/>
    <property type="evidence" value="ECO:0007669"/>
    <property type="project" value="InterPro"/>
</dbReference>
<dbReference type="Proteomes" id="UP000241890">
    <property type="component" value="Unassembled WGS sequence"/>
</dbReference>
<evidence type="ECO:0000259" key="2">
    <source>
        <dbReference type="Pfam" id="PF19036"/>
    </source>
</evidence>
<evidence type="ECO:0000259" key="3">
    <source>
        <dbReference type="Pfam" id="PF19037"/>
    </source>
</evidence>
<feature type="compositionally biased region" description="Low complexity" evidence="1">
    <location>
        <begin position="18"/>
        <end position="33"/>
    </location>
</feature>
<dbReference type="InterPro" id="IPR043972">
    <property type="entry name" value="FUZ/MON1/HPS1_longin_1"/>
</dbReference>
<dbReference type="AlphaFoldDB" id="A0A2R5G9B4"/>
<dbReference type="InterPro" id="IPR043971">
    <property type="entry name" value="FUZ/MON1/HPS1_longin_2"/>
</dbReference>
<feature type="compositionally biased region" description="Basic and acidic residues" evidence="1">
    <location>
        <begin position="58"/>
        <end position="72"/>
    </location>
</feature>
<evidence type="ECO:0000313" key="5">
    <source>
        <dbReference type="Proteomes" id="UP000241890"/>
    </source>
</evidence>
<dbReference type="PANTHER" id="PTHR13027">
    <property type="entry name" value="SAND PROTEIN-RELATED"/>
    <property type="match status" value="1"/>
</dbReference>
<comment type="caution">
    <text evidence="4">The sequence shown here is derived from an EMBL/GenBank/DDBJ whole genome shotgun (WGS) entry which is preliminary data.</text>
</comment>
<feature type="region of interest" description="Disordered" evidence="1">
    <location>
        <begin position="510"/>
        <end position="557"/>
    </location>
</feature>
<dbReference type="PRINTS" id="PR01546">
    <property type="entry name" value="YEAST73DUF"/>
</dbReference>
<name>A0A2R5G9B4_9STRA</name>
<dbReference type="Pfam" id="PF19036">
    <property type="entry name" value="Fuz_longin_1"/>
    <property type="match status" value="1"/>
</dbReference>
<feature type="domain" description="FUZ/MON1/HPS1 second Longin" evidence="3">
    <location>
        <begin position="332"/>
        <end position="413"/>
    </location>
</feature>
<dbReference type="GO" id="GO:0006623">
    <property type="term" value="P:protein targeting to vacuole"/>
    <property type="evidence" value="ECO:0007669"/>
    <property type="project" value="InterPro"/>
</dbReference>
<proteinExistence type="predicted"/>
<feature type="compositionally biased region" description="Acidic residues" evidence="1">
    <location>
        <begin position="48"/>
        <end position="57"/>
    </location>
</feature>
<gene>
    <name evidence="4" type="ORF">FCC1311_033482</name>
</gene>
<dbReference type="Pfam" id="PF19037">
    <property type="entry name" value="Fuz_longin_2"/>
    <property type="match status" value="1"/>
</dbReference>
<feature type="domain" description="FUZ/MON1/HPS1 first Longin" evidence="2">
    <location>
        <begin position="173"/>
        <end position="285"/>
    </location>
</feature>
<organism evidence="4 5">
    <name type="scientific">Hondaea fermentalgiana</name>
    <dbReference type="NCBI Taxonomy" id="2315210"/>
    <lineage>
        <taxon>Eukaryota</taxon>
        <taxon>Sar</taxon>
        <taxon>Stramenopiles</taxon>
        <taxon>Bigyra</taxon>
        <taxon>Labyrinthulomycetes</taxon>
        <taxon>Thraustochytrida</taxon>
        <taxon>Thraustochytriidae</taxon>
        <taxon>Hondaea</taxon>
    </lineage>
</organism>
<dbReference type="InParanoid" id="A0A2R5G9B4"/>
<feature type="compositionally biased region" description="Basic and acidic residues" evidence="1">
    <location>
        <begin position="139"/>
        <end position="159"/>
    </location>
</feature>
<keyword evidence="5" id="KW-1185">Reference proteome</keyword>
<reference evidence="4 5" key="1">
    <citation type="submission" date="2017-12" db="EMBL/GenBank/DDBJ databases">
        <title>Sequencing, de novo assembly and annotation of complete genome of a new Thraustochytrid species, strain FCC1311.</title>
        <authorList>
            <person name="Sedici K."/>
            <person name="Godart F."/>
            <person name="Aiese Cigliano R."/>
            <person name="Sanseverino W."/>
            <person name="Barakat M."/>
            <person name="Ortet P."/>
            <person name="Marechal E."/>
            <person name="Cagnac O."/>
            <person name="Amato A."/>
        </authorList>
    </citation>
    <scope>NUCLEOTIDE SEQUENCE [LARGE SCALE GENOMIC DNA]</scope>
</reference>
<dbReference type="OrthoDB" id="272411at2759"/>
<dbReference type="EMBL" id="BEYU01000028">
    <property type="protein sequence ID" value="GBG27125.1"/>
    <property type="molecule type" value="Genomic_DNA"/>
</dbReference>
<sequence>MEPSAGGVGAAQDGGGHQQQRGAEAAEDAAGPDARQDETHELPVAGSVEDDVDEVDEDKDKDKDKEVDTHDNVEEEGLVQGESAPKGEEQTQKENGDNDDHGKSSDDHDNDDHGDAANASTASTDEQQVEQVEQQEQEQQEKQQLKEARQQQDEEEQSIQREKAERAWLRRQKNVVIFSRAGKPIYSSGGDEFQLSSIFGLLQAMLAKTDDRLRVIRAGKNFVIVFAARGPLLLAAASRGQEPVGYLQVQLEYIYAQILFHFTLTALMDTFRRRPGYDMRGMLGGARTELLGVVELAESTPTLMLEAVPTLAIPQDARTQAINTLYTARQSNLLYAILLADDKLVAYISPKRHPLHASDLVLLINFVHNAKQLRSQETWTPLCLPAFNSTGFLHAYAAYLSEHLCLLLLSSGESLDQFHFCSETKTKIASQLASTGLQTRLERALAAGDIAPEACEAATSVHLVYRSLKFDQYFETRVASHAPLHKTPPARRRLLSRYVNVSERLHSNSRRIQAVAPLPSAQDGNGDGQYPQHQHQHSQQQQQEHQQEQQEEEGSKFSATSYIDSCEQGHLWDVRETEAVLAVVSPGQYELYAAFHIFTSATQAMACVARFAAWARAARHERFMSKPATW</sequence>
<evidence type="ECO:0000313" key="4">
    <source>
        <dbReference type="EMBL" id="GBG27125.1"/>
    </source>
</evidence>
<protein>
    <submittedName>
        <fullName evidence="4">Vacuolar fusion protein MON1</fullName>
    </submittedName>
</protein>
<dbReference type="PANTHER" id="PTHR13027:SF7">
    <property type="entry name" value="VACUOLAR FUSION PROTEIN MON1 HOMOLOG"/>
    <property type="match status" value="1"/>
</dbReference>
<feature type="region of interest" description="Disordered" evidence="1">
    <location>
        <begin position="1"/>
        <end position="159"/>
    </location>
</feature>
<accession>A0A2R5G9B4</accession>
<feature type="compositionally biased region" description="Basic and acidic residues" evidence="1">
    <location>
        <begin position="85"/>
        <end position="115"/>
    </location>
</feature>